<keyword evidence="1" id="KW-1133">Transmembrane helix</keyword>
<evidence type="ECO:0000256" key="1">
    <source>
        <dbReference type="SAM" id="Phobius"/>
    </source>
</evidence>
<accession>A0A2W7NNP0</accession>
<protein>
    <submittedName>
        <fullName evidence="3">Putative secreted protein</fullName>
    </submittedName>
</protein>
<name>A0A2W7NNP0_9RHOB</name>
<keyword evidence="1" id="KW-0472">Membrane</keyword>
<evidence type="ECO:0000313" key="4">
    <source>
        <dbReference type="Proteomes" id="UP000248916"/>
    </source>
</evidence>
<feature type="transmembrane region" description="Helical" evidence="1">
    <location>
        <begin position="196"/>
        <end position="215"/>
    </location>
</feature>
<keyword evidence="2" id="KW-0732">Signal</keyword>
<sequence length="222" mass="22526">MYRTIIAGLLAATATVGAAGAATTTLTSSDFAYNNNDASFQPLYSVVISDEKVAGQITFDITIDTTNGPTADLAGFAFNSALTGLTSDDIIGTSITNFTASTDTVRKDKCEGKQSGGCNFAGSGSTFDYLFGFGKAGAAGGNVTELSFGITTGATLAQAMFDTIGIRTQNTNGTDGSTKDVGTVGEIDEIVDVAPVPLPAGGLLLVTGLGAFAAMRRGRRKA</sequence>
<keyword evidence="1" id="KW-0812">Transmembrane</keyword>
<evidence type="ECO:0000313" key="3">
    <source>
        <dbReference type="EMBL" id="PZX19747.1"/>
    </source>
</evidence>
<comment type="caution">
    <text evidence="3">The sequence shown here is derived from an EMBL/GenBank/DDBJ whole genome shotgun (WGS) entry which is preliminary data.</text>
</comment>
<keyword evidence="4" id="KW-1185">Reference proteome</keyword>
<proteinExistence type="predicted"/>
<dbReference type="NCBIfam" id="TIGR03370">
    <property type="entry name" value="VPLPA-CTERM"/>
    <property type="match status" value="1"/>
</dbReference>
<dbReference type="Proteomes" id="UP000248916">
    <property type="component" value="Unassembled WGS sequence"/>
</dbReference>
<reference evidence="3 4" key="1">
    <citation type="submission" date="2018-06" db="EMBL/GenBank/DDBJ databases">
        <title>Genomic Encyclopedia of Archaeal and Bacterial Type Strains, Phase II (KMG-II): from individual species to whole genera.</title>
        <authorList>
            <person name="Goeker M."/>
        </authorList>
    </citation>
    <scope>NUCLEOTIDE SEQUENCE [LARGE SCALE GENOMIC DNA]</scope>
    <source>
        <strain evidence="3 4">DSM 22009</strain>
    </source>
</reference>
<gene>
    <name evidence="3" type="ORF">LX81_00208</name>
</gene>
<organism evidence="3 4">
    <name type="scientific">Palleronia aestuarii</name>
    <dbReference type="NCBI Taxonomy" id="568105"/>
    <lineage>
        <taxon>Bacteria</taxon>
        <taxon>Pseudomonadati</taxon>
        <taxon>Pseudomonadota</taxon>
        <taxon>Alphaproteobacteria</taxon>
        <taxon>Rhodobacterales</taxon>
        <taxon>Roseobacteraceae</taxon>
        <taxon>Palleronia</taxon>
    </lineage>
</organism>
<dbReference type="EMBL" id="QKZL01000001">
    <property type="protein sequence ID" value="PZX19747.1"/>
    <property type="molecule type" value="Genomic_DNA"/>
</dbReference>
<dbReference type="InterPro" id="IPR022472">
    <property type="entry name" value="VPLPA-CTERM"/>
</dbReference>
<dbReference type="RefSeq" id="WP_234822443.1">
    <property type="nucleotide sequence ID" value="NZ_QKZL01000001.1"/>
</dbReference>
<feature type="signal peptide" evidence="2">
    <location>
        <begin position="1"/>
        <end position="21"/>
    </location>
</feature>
<evidence type="ECO:0000256" key="2">
    <source>
        <dbReference type="SAM" id="SignalP"/>
    </source>
</evidence>
<dbReference type="AlphaFoldDB" id="A0A2W7NNP0"/>
<feature type="chain" id="PRO_5015873386" evidence="2">
    <location>
        <begin position="22"/>
        <end position="222"/>
    </location>
</feature>